<dbReference type="GO" id="GO:0006508">
    <property type="term" value="P:proteolysis"/>
    <property type="evidence" value="ECO:0007669"/>
    <property type="project" value="UniProtKB-KW"/>
</dbReference>
<evidence type="ECO:0000259" key="7">
    <source>
        <dbReference type="Pfam" id="PF13734"/>
    </source>
</evidence>
<dbReference type="Pfam" id="PF13734">
    <property type="entry name" value="Inhibitor_I69"/>
    <property type="match status" value="1"/>
</dbReference>
<accession>A0A9X1HE34</accession>
<proteinExistence type="inferred from homology"/>
<dbReference type="Gene3D" id="3.90.70.50">
    <property type="entry name" value="Peptidase C10, streptopain"/>
    <property type="match status" value="2"/>
</dbReference>
<reference evidence="8 9" key="1">
    <citation type="journal article" date="2023" name="Antonie Van Leeuwenhoek">
        <title>Flavobacterium potami sp. nov., a multi-metal resistance genes harbouring bacterium isolated from shallow river silt.</title>
        <authorList>
            <person name="Li S."/>
            <person name="Mao S."/>
            <person name="Mu W."/>
            <person name="Guo B."/>
            <person name="Li C."/>
            <person name="Zhu Q."/>
            <person name="Hou X."/>
            <person name="Zhao Y."/>
            <person name="Wei S."/>
            <person name="Liu H."/>
            <person name="Liu A."/>
        </authorList>
    </citation>
    <scope>NUCLEOTIDE SEQUENCE [LARGE SCALE GENOMIC DNA]</scope>
    <source>
        <strain evidence="8 9">17A</strain>
    </source>
</reference>
<dbReference type="InterPro" id="IPR000200">
    <property type="entry name" value="Peptidase_C10"/>
</dbReference>
<comment type="similarity">
    <text evidence="1">Belongs to the peptidase C10 family.</text>
</comment>
<evidence type="ECO:0000256" key="1">
    <source>
        <dbReference type="ARBA" id="ARBA00009693"/>
    </source>
</evidence>
<dbReference type="Proteomes" id="UP001139366">
    <property type="component" value="Unassembled WGS sequence"/>
</dbReference>
<keyword evidence="3 6" id="KW-0732">Signal</keyword>
<feature type="signal peptide" evidence="6">
    <location>
        <begin position="1"/>
        <end position="27"/>
    </location>
</feature>
<evidence type="ECO:0000256" key="3">
    <source>
        <dbReference type="ARBA" id="ARBA00022729"/>
    </source>
</evidence>
<dbReference type="PRINTS" id="PR00797">
    <property type="entry name" value="STREPTOPAIN"/>
</dbReference>
<dbReference type="EMBL" id="JAINUY010000007">
    <property type="protein sequence ID" value="MBZ4037141.1"/>
    <property type="molecule type" value="Genomic_DNA"/>
</dbReference>
<protein>
    <submittedName>
        <fullName evidence="8">C10 family peptidase</fullName>
    </submittedName>
</protein>
<keyword evidence="5" id="KW-0788">Thiol protease</keyword>
<dbReference type="SUPFAM" id="SSF54001">
    <property type="entry name" value="Cysteine proteinases"/>
    <property type="match status" value="1"/>
</dbReference>
<feature type="chain" id="PRO_5040816929" evidence="6">
    <location>
        <begin position="28"/>
        <end position="407"/>
    </location>
</feature>
<organism evidence="8 9">
    <name type="scientific">Flavobacterium potami</name>
    <dbReference type="NCBI Taxonomy" id="2872310"/>
    <lineage>
        <taxon>Bacteria</taxon>
        <taxon>Pseudomonadati</taxon>
        <taxon>Bacteroidota</taxon>
        <taxon>Flavobacteriia</taxon>
        <taxon>Flavobacteriales</taxon>
        <taxon>Flavobacteriaceae</taxon>
        <taxon>Flavobacterium</taxon>
    </lineage>
</organism>
<keyword evidence="4" id="KW-0378">Hydrolase</keyword>
<evidence type="ECO:0000313" key="9">
    <source>
        <dbReference type="Proteomes" id="UP001139366"/>
    </source>
</evidence>
<evidence type="ECO:0000256" key="2">
    <source>
        <dbReference type="ARBA" id="ARBA00022670"/>
    </source>
</evidence>
<evidence type="ECO:0000256" key="6">
    <source>
        <dbReference type="SAM" id="SignalP"/>
    </source>
</evidence>
<evidence type="ECO:0000256" key="4">
    <source>
        <dbReference type="ARBA" id="ARBA00022801"/>
    </source>
</evidence>
<comment type="caution">
    <text evidence="8">The sequence shown here is derived from an EMBL/GenBank/DDBJ whole genome shotgun (WGS) entry which is preliminary data.</text>
</comment>
<dbReference type="GO" id="GO:0008234">
    <property type="term" value="F:cysteine-type peptidase activity"/>
    <property type="evidence" value="ECO:0007669"/>
    <property type="project" value="UniProtKB-KW"/>
</dbReference>
<name>A0A9X1HE34_9FLAO</name>
<keyword evidence="2" id="KW-0645">Protease</keyword>
<dbReference type="InterPro" id="IPR038765">
    <property type="entry name" value="Papain-like_cys_pep_sf"/>
</dbReference>
<dbReference type="RefSeq" id="WP_223710099.1">
    <property type="nucleotide sequence ID" value="NZ_JAINUY010000007.1"/>
</dbReference>
<feature type="domain" description="Spi protease inhibitor" evidence="7">
    <location>
        <begin position="40"/>
        <end position="139"/>
    </location>
</feature>
<keyword evidence="9" id="KW-1185">Reference proteome</keyword>
<evidence type="ECO:0000313" key="8">
    <source>
        <dbReference type="EMBL" id="MBZ4037141.1"/>
    </source>
</evidence>
<evidence type="ECO:0000256" key="5">
    <source>
        <dbReference type="ARBA" id="ARBA00022807"/>
    </source>
</evidence>
<sequence length="407" mass="45032">MKKNQKTLLKLSCLVISSLLFFNSCQSDNEIQTQSKTDSHLISQEDAIKIAENLTVTGRISSQTSKGSRIKKAGYTFTRFTQKKDAAFYIINYENGGFAIVSADDRNTPVLAYSENSVFQNDTVNYPEGLKMWLAFQTQNIETIKFKNLAQSAINKTEWSAASKIISGGSATAKKIIPFDPKTCPEDQIEQVGPLLTTTWGQWGGYNNLAPLLCSANSSGRAPTGCVATAMAQVMKYHQKPASYNWANMPNNYGTPSTAGLMLDIGYAVNMSYGCDGSSADSYDQVASSFVNDFHYSNAARGTYNYQTVVSQISARRPVILSGGRKKDGISFDMYADGHAWVCDGYIRSSSYYYDESQGSCLGVGMLSLHMNWGWSGSYDGWYSFNNFNPSTYSFNYEAKMYYNIIP</sequence>
<dbReference type="AlphaFoldDB" id="A0A9X1HE34"/>
<dbReference type="InterPro" id="IPR025896">
    <property type="entry name" value="Spi_Prtas-inh"/>
</dbReference>
<gene>
    <name evidence="8" type="ORF">K6T82_20445</name>
</gene>
<dbReference type="InterPro" id="IPR044934">
    <property type="entry name" value="Streptopain_sf"/>
</dbReference>
<dbReference type="Pfam" id="PF01640">
    <property type="entry name" value="Peptidase_C10"/>
    <property type="match status" value="2"/>
</dbReference>